<comment type="caution">
    <text evidence="1">The sequence shown here is derived from an EMBL/GenBank/DDBJ whole genome shotgun (WGS) entry which is preliminary data.</text>
</comment>
<proteinExistence type="predicted"/>
<reference evidence="1 2" key="1">
    <citation type="submission" date="2016-01" db="EMBL/GenBank/DDBJ databases">
        <title>Genome sequencing of Roseivirga spongicola UST030701-084.</title>
        <authorList>
            <person name="Selvaratnam C."/>
            <person name="Thevarajoo S."/>
            <person name="Goh K.M."/>
            <person name="Ee R."/>
            <person name="Chan K.-G."/>
            <person name="Chong C.S."/>
        </authorList>
    </citation>
    <scope>NUCLEOTIDE SEQUENCE [LARGE SCALE GENOMIC DNA]</scope>
    <source>
        <strain evidence="1 2">UST030701-084</strain>
    </source>
</reference>
<sequence>MDKAYQTMNKQQLFTDLVTWSQKHQIREIEDIEVENENPLRDTFKHLLHSDDEEEKFIYWRDHFLHLDKQAQQKFANPVFLGYGNPESDILIVGKEKGFDIKQVNESSKYKYNFQCLEYQLLKESILNNYYWSLKTEGKYFSVKKPYGGIQDDFHSGHTWRLYRKVVNQLTNYSSLLNSKTDFFNQCFITEFNHLPSQYSTGKATLHPARLEMFKKPFFKSFSKVLLTYRSYDSLKENQGLTEKIYDVDYIDQGKVGRQSYLKFQSSDKERTVILTNQLSGSAGWSEVELQLLSTFLY</sequence>
<evidence type="ECO:0000313" key="2">
    <source>
        <dbReference type="Proteomes" id="UP000075606"/>
    </source>
</evidence>
<keyword evidence="2" id="KW-1185">Reference proteome</keyword>
<gene>
    <name evidence="1" type="ORF">AWW68_11545</name>
</gene>
<dbReference type="AlphaFoldDB" id="A0A150X3P5"/>
<protein>
    <submittedName>
        <fullName evidence="1">Uncharacterized protein</fullName>
    </submittedName>
</protein>
<evidence type="ECO:0000313" key="1">
    <source>
        <dbReference type="EMBL" id="KYG73334.1"/>
    </source>
</evidence>
<dbReference type="EMBL" id="LRPC01000028">
    <property type="protein sequence ID" value="KYG73334.1"/>
    <property type="molecule type" value="Genomic_DNA"/>
</dbReference>
<dbReference type="STRING" id="333140.AWW68_11545"/>
<organism evidence="1 2">
    <name type="scientific">Roseivirga spongicola</name>
    <dbReference type="NCBI Taxonomy" id="333140"/>
    <lineage>
        <taxon>Bacteria</taxon>
        <taxon>Pseudomonadati</taxon>
        <taxon>Bacteroidota</taxon>
        <taxon>Cytophagia</taxon>
        <taxon>Cytophagales</taxon>
        <taxon>Roseivirgaceae</taxon>
        <taxon>Roseivirga</taxon>
    </lineage>
</organism>
<accession>A0A150X3P5</accession>
<name>A0A150X3P5_9BACT</name>
<dbReference type="Proteomes" id="UP000075606">
    <property type="component" value="Unassembled WGS sequence"/>
</dbReference>